<dbReference type="Proteomes" id="UP001500121">
    <property type="component" value="Unassembled WGS sequence"/>
</dbReference>
<feature type="domain" description="DUF4232" evidence="3">
    <location>
        <begin position="85"/>
        <end position="220"/>
    </location>
</feature>
<gene>
    <name evidence="4" type="ORF">GCM10025783_28880</name>
</gene>
<dbReference type="EMBL" id="BAABLP010000006">
    <property type="protein sequence ID" value="GAA4754113.1"/>
    <property type="molecule type" value="Genomic_DNA"/>
</dbReference>
<keyword evidence="2" id="KW-0732">Signal</keyword>
<dbReference type="Pfam" id="PF14016">
    <property type="entry name" value="DUF4232"/>
    <property type="match status" value="1"/>
</dbReference>
<evidence type="ECO:0000256" key="2">
    <source>
        <dbReference type="SAM" id="SignalP"/>
    </source>
</evidence>
<feature type="signal peptide" evidence="2">
    <location>
        <begin position="1"/>
        <end position="27"/>
    </location>
</feature>
<evidence type="ECO:0000313" key="4">
    <source>
        <dbReference type="EMBL" id="GAA4754113.1"/>
    </source>
</evidence>
<sequence length="226" mass="22153">MPHMRVLPGAALVAAALLALTGCGSQATEETASPSVTVAPTTSAPPASPTASASATASATPDAPETEEPTAAPVETGGGAPAGQCSDDALGIRIDRAPDGGGAGSEYYQVVFTNTGGSTCALRGTPGVSVVGNGDGTQLGKPAARDQAGVRTVRLGIGLSVAAPLKVVNIGTDGGPLEGCSVQRGDGYRVYAPHSRKAVLVRDATAVACVRGPSFMDVGPVVPYTG</sequence>
<accession>A0ABP8ZEE0</accession>
<proteinExistence type="predicted"/>
<evidence type="ECO:0000259" key="3">
    <source>
        <dbReference type="Pfam" id="PF14016"/>
    </source>
</evidence>
<reference evidence="5" key="1">
    <citation type="journal article" date="2019" name="Int. J. Syst. Evol. Microbiol.">
        <title>The Global Catalogue of Microorganisms (GCM) 10K type strain sequencing project: providing services to taxonomists for standard genome sequencing and annotation.</title>
        <authorList>
            <consortium name="The Broad Institute Genomics Platform"/>
            <consortium name="The Broad Institute Genome Sequencing Center for Infectious Disease"/>
            <person name="Wu L."/>
            <person name="Ma J."/>
        </authorList>
    </citation>
    <scope>NUCLEOTIDE SEQUENCE [LARGE SCALE GENOMIC DNA]</scope>
    <source>
        <strain evidence="5">JCM 19015</strain>
    </source>
</reference>
<dbReference type="PROSITE" id="PS51257">
    <property type="entry name" value="PROKAR_LIPOPROTEIN"/>
    <property type="match status" value="1"/>
</dbReference>
<comment type="caution">
    <text evidence="4">The sequence shown here is derived from an EMBL/GenBank/DDBJ whole genome shotgun (WGS) entry which is preliminary data.</text>
</comment>
<name>A0ABP8ZEE0_9MICO</name>
<organism evidence="4 5">
    <name type="scientific">Amnibacterium soli</name>
    <dbReference type="NCBI Taxonomy" id="1282736"/>
    <lineage>
        <taxon>Bacteria</taxon>
        <taxon>Bacillati</taxon>
        <taxon>Actinomycetota</taxon>
        <taxon>Actinomycetes</taxon>
        <taxon>Micrococcales</taxon>
        <taxon>Microbacteriaceae</taxon>
        <taxon>Amnibacterium</taxon>
    </lineage>
</organism>
<evidence type="ECO:0000313" key="5">
    <source>
        <dbReference type="Proteomes" id="UP001500121"/>
    </source>
</evidence>
<feature type="chain" id="PRO_5047400115" description="DUF4232 domain-containing protein" evidence="2">
    <location>
        <begin position="28"/>
        <end position="226"/>
    </location>
</feature>
<feature type="compositionally biased region" description="Low complexity" evidence="1">
    <location>
        <begin position="31"/>
        <end position="75"/>
    </location>
</feature>
<feature type="region of interest" description="Disordered" evidence="1">
    <location>
        <begin position="30"/>
        <end position="87"/>
    </location>
</feature>
<evidence type="ECO:0000256" key="1">
    <source>
        <dbReference type="SAM" id="MobiDB-lite"/>
    </source>
</evidence>
<keyword evidence="5" id="KW-1185">Reference proteome</keyword>
<protein>
    <recommendedName>
        <fullName evidence="3">DUF4232 domain-containing protein</fullName>
    </recommendedName>
</protein>
<dbReference type="InterPro" id="IPR025326">
    <property type="entry name" value="DUF4232"/>
</dbReference>